<comment type="caution">
    <text evidence="1">The sequence shown here is derived from an EMBL/GenBank/DDBJ whole genome shotgun (WGS) entry which is preliminary data.</text>
</comment>
<reference evidence="1 2" key="1">
    <citation type="journal article" date="2022" name="Genome Biol. Evol.">
        <title>The Spruce Budworm Genome: Reconstructing the Evolutionary History of Antifreeze Proteins.</title>
        <authorList>
            <person name="Beliveau C."/>
            <person name="Gagne P."/>
            <person name="Picq S."/>
            <person name="Vernygora O."/>
            <person name="Keeling C.I."/>
            <person name="Pinkney K."/>
            <person name="Doucet D."/>
            <person name="Wen F."/>
            <person name="Johnston J.S."/>
            <person name="Maaroufi H."/>
            <person name="Boyle B."/>
            <person name="Laroche J."/>
            <person name="Dewar K."/>
            <person name="Juretic N."/>
            <person name="Blackburn G."/>
            <person name="Nisole A."/>
            <person name="Brunet B."/>
            <person name="Brandao M."/>
            <person name="Lumley L."/>
            <person name="Duan J."/>
            <person name="Quan G."/>
            <person name="Lucarotti C.J."/>
            <person name="Roe A.D."/>
            <person name="Sperling F.A.H."/>
            <person name="Levesque R.C."/>
            <person name="Cusson M."/>
        </authorList>
    </citation>
    <scope>NUCLEOTIDE SEQUENCE [LARGE SCALE GENOMIC DNA]</scope>
    <source>
        <strain evidence="1">Glfc:IPQL:Cfum</strain>
    </source>
</reference>
<keyword evidence="2" id="KW-1185">Reference proteome</keyword>
<dbReference type="Proteomes" id="UP001064048">
    <property type="component" value="Chromosome 5"/>
</dbReference>
<sequence>MEVGAVKQAFNNEIIHKLTRKAKMFTEKKAPEKLKLKLKRKAESAVNEVLIIKKIKPKVLAKFAVTHTGNLHDYLNRPIVDQDKACARLLLHKSLQEKYNYIRKTFSNISISDLLMSRLERRKMKKEALEKQKMKRDKKQKVVNAEEEDEASGDDDDVNFEAEGDSEEERAHSDDEDINNEEKSGSEIEEQNNDSDKEVEEQMEFDEETDDEKDFSEEVSDEDGDKSSDKFIPHQENDDEEGDERIVKEDVKPEINTNNKLSTNTNIAVAQARNNNKPAIKKPTKPRDANKNKKLNEKLISRNFKKGSSETHVSETKVVDPFFITATGENYMSVAEPRQPDEVKEIHKQGNRKLRRAAMFGHVPKIKPRQEFREGNYNRQNDSQAFRNKSYGGDGNYSNNRNSKFNDRNNSQFRGRDDRQFEGRNDQLRGDDSQYKGNRNDSKFKGKNASFSGRNDDLAPKVEKLHPSWEAKKKKSGIQPFQGKKIVPELRAIAFVADPRGPDIQGNVTFTQTHDGKVRVEGTILGLNHGQYGFHVHEKGDITGGCLSTGSHFNPEHKQHGHPNDEDRHVGDLGNVEFDETRIGRIDFVDNLISLVGPHSILGRGLVLHERADDFGRSDHPDSRKTGNAGGRVACGVIGIL</sequence>
<name>A0ACC0KGH9_CHOFU</name>
<evidence type="ECO:0000313" key="1">
    <source>
        <dbReference type="EMBL" id="KAI8435321.1"/>
    </source>
</evidence>
<proteinExistence type="predicted"/>
<protein>
    <submittedName>
        <fullName evidence="1">Uncharacterized protein</fullName>
    </submittedName>
</protein>
<dbReference type="EMBL" id="CM046105">
    <property type="protein sequence ID" value="KAI8435321.1"/>
    <property type="molecule type" value="Genomic_DNA"/>
</dbReference>
<gene>
    <name evidence="1" type="ORF">MSG28_003649</name>
</gene>
<accession>A0ACC0KGH9</accession>
<evidence type="ECO:0000313" key="2">
    <source>
        <dbReference type="Proteomes" id="UP001064048"/>
    </source>
</evidence>
<organism evidence="1 2">
    <name type="scientific">Choristoneura fumiferana</name>
    <name type="common">Spruce budworm moth</name>
    <name type="synonym">Archips fumiferana</name>
    <dbReference type="NCBI Taxonomy" id="7141"/>
    <lineage>
        <taxon>Eukaryota</taxon>
        <taxon>Metazoa</taxon>
        <taxon>Ecdysozoa</taxon>
        <taxon>Arthropoda</taxon>
        <taxon>Hexapoda</taxon>
        <taxon>Insecta</taxon>
        <taxon>Pterygota</taxon>
        <taxon>Neoptera</taxon>
        <taxon>Endopterygota</taxon>
        <taxon>Lepidoptera</taxon>
        <taxon>Glossata</taxon>
        <taxon>Ditrysia</taxon>
        <taxon>Tortricoidea</taxon>
        <taxon>Tortricidae</taxon>
        <taxon>Tortricinae</taxon>
        <taxon>Choristoneura</taxon>
    </lineage>
</organism>